<evidence type="ECO:0000313" key="3">
    <source>
        <dbReference type="EMBL" id="ROP27263.1"/>
    </source>
</evidence>
<feature type="region of interest" description="Disordered" evidence="1">
    <location>
        <begin position="123"/>
        <end position="147"/>
    </location>
</feature>
<feature type="compositionally biased region" description="Acidic residues" evidence="1">
    <location>
        <begin position="138"/>
        <end position="147"/>
    </location>
</feature>
<dbReference type="PROSITE" id="PS50801">
    <property type="entry name" value="STAS"/>
    <property type="match status" value="1"/>
</dbReference>
<dbReference type="AlphaFoldDB" id="A0A3N1GAJ6"/>
<evidence type="ECO:0000256" key="1">
    <source>
        <dbReference type="SAM" id="MobiDB-lite"/>
    </source>
</evidence>
<evidence type="ECO:0000259" key="2">
    <source>
        <dbReference type="PROSITE" id="PS50801"/>
    </source>
</evidence>
<organism evidence="3 4">
    <name type="scientific">Pseudokineococcus lusitanus</name>
    <dbReference type="NCBI Taxonomy" id="763993"/>
    <lineage>
        <taxon>Bacteria</taxon>
        <taxon>Bacillati</taxon>
        <taxon>Actinomycetota</taxon>
        <taxon>Actinomycetes</taxon>
        <taxon>Kineosporiales</taxon>
        <taxon>Kineosporiaceae</taxon>
        <taxon>Pseudokineococcus</taxon>
    </lineage>
</organism>
<reference evidence="3 4" key="1">
    <citation type="journal article" date="2015" name="Stand. Genomic Sci.">
        <title>Genomic Encyclopedia of Bacterial and Archaeal Type Strains, Phase III: the genomes of soil and plant-associated and newly described type strains.</title>
        <authorList>
            <person name="Whitman W.B."/>
            <person name="Woyke T."/>
            <person name="Klenk H.P."/>
            <person name="Zhou Y."/>
            <person name="Lilburn T.G."/>
            <person name="Beck B.J."/>
            <person name="De Vos P."/>
            <person name="Vandamme P."/>
            <person name="Eisen J.A."/>
            <person name="Garrity G."/>
            <person name="Hugenholtz P."/>
            <person name="Kyrpides N.C."/>
        </authorList>
    </citation>
    <scope>NUCLEOTIDE SEQUENCE [LARGE SCALE GENOMIC DNA]</scope>
    <source>
        <strain evidence="3 4">CECT 7306</strain>
    </source>
</reference>
<dbReference type="RefSeq" id="WP_123380845.1">
    <property type="nucleotide sequence ID" value="NZ_RJKN01000007.1"/>
</dbReference>
<dbReference type="Gene3D" id="3.30.750.24">
    <property type="entry name" value="STAS domain"/>
    <property type="match status" value="1"/>
</dbReference>
<dbReference type="EMBL" id="RJKN01000007">
    <property type="protein sequence ID" value="ROP27263.1"/>
    <property type="molecule type" value="Genomic_DNA"/>
</dbReference>
<dbReference type="InterPro" id="IPR002645">
    <property type="entry name" value="STAS_dom"/>
</dbReference>
<gene>
    <name evidence="3" type="ORF">EDC03_2788</name>
</gene>
<dbReference type="Pfam" id="PF13466">
    <property type="entry name" value="STAS_2"/>
    <property type="match status" value="1"/>
</dbReference>
<feature type="compositionally biased region" description="Low complexity" evidence="1">
    <location>
        <begin position="7"/>
        <end position="18"/>
    </location>
</feature>
<dbReference type="OrthoDB" id="4827422at2"/>
<dbReference type="CDD" id="cd07043">
    <property type="entry name" value="STAS_anti-anti-sigma_factors"/>
    <property type="match status" value="1"/>
</dbReference>
<dbReference type="InParanoid" id="A0A3N1GAJ6"/>
<protein>
    <submittedName>
        <fullName evidence="3">Anti-anti-sigma factor</fullName>
    </submittedName>
</protein>
<comment type="caution">
    <text evidence="3">The sequence shown here is derived from an EMBL/GenBank/DDBJ whole genome shotgun (WGS) entry which is preliminary data.</text>
</comment>
<sequence>MSGDGKTGAPPSAGTTTTSEDEVDAGSVHVIMGRAKTRIVLSGEIDALVSPDLVEAAAEAEDAGRPVEVDAHHVTFMDSTGVAFLARLASRSSSRLVLIRPPEVVRFLIEVTSINDLLDVVDHDPGVDDSVPEHSGDDDPDGPDTAA</sequence>
<accession>A0A3N1GAJ6</accession>
<dbReference type="SUPFAM" id="SSF52091">
    <property type="entry name" value="SpoIIaa-like"/>
    <property type="match status" value="1"/>
</dbReference>
<feature type="compositionally biased region" description="Basic and acidic residues" evidence="1">
    <location>
        <begin position="123"/>
        <end position="137"/>
    </location>
</feature>
<proteinExistence type="predicted"/>
<dbReference type="Proteomes" id="UP000276232">
    <property type="component" value="Unassembled WGS sequence"/>
</dbReference>
<feature type="region of interest" description="Disordered" evidence="1">
    <location>
        <begin position="1"/>
        <end position="25"/>
    </location>
</feature>
<keyword evidence="4" id="KW-1185">Reference proteome</keyword>
<dbReference type="InterPro" id="IPR036513">
    <property type="entry name" value="STAS_dom_sf"/>
</dbReference>
<name>A0A3N1GAJ6_9ACTN</name>
<feature type="domain" description="STAS" evidence="2">
    <location>
        <begin position="39"/>
        <end position="134"/>
    </location>
</feature>
<dbReference type="InterPro" id="IPR058548">
    <property type="entry name" value="MlaB-like_STAS"/>
</dbReference>
<evidence type="ECO:0000313" key="4">
    <source>
        <dbReference type="Proteomes" id="UP000276232"/>
    </source>
</evidence>